<dbReference type="OrthoDB" id="118248at2"/>
<organism evidence="1 2">
    <name type="scientific">Edaphobacter aggregans</name>
    <dbReference type="NCBI Taxonomy" id="570835"/>
    <lineage>
        <taxon>Bacteria</taxon>
        <taxon>Pseudomonadati</taxon>
        <taxon>Acidobacteriota</taxon>
        <taxon>Terriglobia</taxon>
        <taxon>Terriglobales</taxon>
        <taxon>Acidobacteriaceae</taxon>
        <taxon>Edaphobacter</taxon>
    </lineage>
</organism>
<evidence type="ECO:0000313" key="1">
    <source>
        <dbReference type="EMBL" id="RSL14894.1"/>
    </source>
</evidence>
<evidence type="ECO:0000313" key="2">
    <source>
        <dbReference type="Proteomes" id="UP000269669"/>
    </source>
</evidence>
<accession>A0A3R9PPD1</accession>
<reference evidence="1 2" key="1">
    <citation type="submission" date="2018-12" db="EMBL/GenBank/DDBJ databases">
        <title>Sequencing of bacterial isolates from soil warming experiment in Harvard Forest, Massachusetts, USA.</title>
        <authorList>
            <person name="Deangelis K."/>
        </authorList>
    </citation>
    <scope>NUCLEOTIDE SEQUENCE [LARGE SCALE GENOMIC DNA]</scope>
    <source>
        <strain evidence="1 2">EB153</strain>
    </source>
</reference>
<sequence>MTRFELLQLLVGQARANGFEFRRWYVGKLGLPWKSALQAIETLAAGRRYYALLFSHEFASSFWKPGELMTFQVPTQTFTRKMPDGTIGTVYRKAYTRRSTREDAWKYHLRELAVAEEPLRYMRRYLRVEDELDDEPETVPRQELDDED</sequence>
<dbReference type="AlphaFoldDB" id="A0A3R9PPD1"/>
<dbReference type="EMBL" id="RSDW01000001">
    <property type="protein sequence ID" value="RSL14894.1"/>
    <property type="molecule type" value="Genomic_DNA"/>
</dbReference>
<comment type="caution">
    <text evidence="1">The sequence shown here is derived from an EMBL/GenBank/DDBJ whole genome shotgun (WGS) entry which is preliminary data.</text>
</comment>
<protein>
    <submittedName>
        <fullName evidence="1">Uncharacterized protein</fullName>
    </submittedName>
</protein>
<dbReference type="RefSeq" id="WP_125483703.1">
    <property type="nucleotide sequence ID" value="NZ_RSDW01000001.1"/>
</dbReference>
<keyword evidence="2" id="KW-1185">Reference proteome</keyword>
<name>A0A3R9PPD1_9BACT</name>
<proteinExistence type="predicted"/>
<gene>
    <name evidence="1" type="ORF">EDE15_0362</name>
</gene>
<dbReference type="Proteomes" id="UP000269669">
    <property type="component" value="Unassembled WGS sequence"/>
</dbReference>